<name>A0AA94EZZ4_9FLAO</name>
<evidence type="ECO:0000259" key="3">
    <source>
        <dbReference type="Pfam" id="PF02397"/>
    </source>
</evidence>
<dbReference type="GO" id="GO:0016780">
    <property type="term" value="F:phosphotransferase activity, for other substituted phosphate groups"/>
    <property type="evidence" value="ECO:0007669"/>
    <property type="project" value="TreeGrafter"/>
</dbReference>
<reference evidence="4" key="1">
    <citation type="submission" date="2018-12" db="EMBL/GenBank/DDBJ databases">
        <title>Draft genome sequence of Flaovobacterium columnare BGFS27 isolated from channel catfish in Alabama.</title>
        <authorList>
            <person name="Cai W."/>
            <person name="Arias C."/>
        </authorList>
    </citation>
    <scope>NUCLEOTIDE SEQUENCE [LARGE SCALE GENOMIC DNA]</scope>
    <source>
        <strain evidence="4">BGFS27</strain>
    </source>
</reference>
<dbReference type="InterPro" id="IPR003362">
    <property type="entry name" value="Bact_transf"/>
</dbReference>
<proteinExistence type="inferred from homology"/>
<dbReference type="EMBL" id="RWGX01000004">
    <property type="protein sequence ID" value="RVU88294.1"/>
    <property type="molecule type" value="Genomic_DNA"/>
</dbReference>
<accession>A0AA94EZZ4</accession>
<evidence type="ECO:0000313" key="4">
    <source>
        <dbReference type="EMBL" id="RVU88294.1"/>
    </source>
</evidence>
<protein>
    <submittedName>
        <fullName evidence="4">Sugar transferase</fullName>
    </submittedName>
</protein>
<dbReference type="PANTHER" id="PTHR30576:SF8">
    <property type="entry name" value="UNDECAPRENYL-PHOSPHATE GALACTOSE PHOSPHOTRANSFERASE"/>
    <property type="match status" value="1"/>
</dbReference>
<organism evidence="4">
    <name type="scientific">Flavobacterium columnare</name>
    <dbReference type="NCBI Taxonomy" id="996"/>
    <lineage>
        <taxon>Bacteria</taxon>
        <taxon>Pseudomonadati</taxon>
        <taxon>Bacteroidota</taxon>
        <taxon>Flavobacteriia</taxon>
        <taxon>Flavobacteriales</taxon>
        <taxon>Flavobacteriaceae</taxon>
        <taxon>Flavobacterium</taxon>
    </lineage>
</organism>
<keyword evidence="4" id="KW-0808">Transferase</keyword>
<dbReference type="Pfam" id="PF02397">
    <property type="entry name" value="Bac_transf"/>
    <property type="match status" value="1"/>
</dbReference>
<dbReference type="PANTHER" id="PTHR30576">
    <property type="entry name" value="COLANIC BIOSYNTHESIS UDP-GLUCOSE LIPID CARRIER TRANSFERASE"/>
    <property type="match status" value="1"/>
</dbReference>
<evidence type="ECO:0000256" key="1">
    <source>
        <dbReference type="ARBA" id="ARBA00006464"/>
    </source>
</evidence>
<keyword evidence="2" id="KW-0812">Transmembrane</keyword>
<sequence>MYRFFFKRLLDIIGAIILLLFVLPFGILLCIVLYILFKKKPFFIQKRLGMNGVEFDIYKFKSMSDEKDQNGFLLPDKVRMNRFGEFLRKTSIDELPQLINVLKGDMSLVGPRPMLPHYMQLYNEFQKRRNEVKPGITGLSQVKGRNQLPWLKRFEYDVFYVKNISFFLDLNIIIRTFIILFRQGKKSEQSDRPTVEFEGNK</sequence>
<comment type="caution">
    <text evidence="4">The sequence shown here is derived from an EMBL/GenBank/DDBJ whole genome shotgun (WGS) entry which is preliminary data.</text>
</comment>
<dbReference type="RefSeq" id="WP_127822125.1">
    <property type="nucleotide sequence ID" value="NZ_RWGX02000012.1"/>
</dbReference>
<evidence type="ECO:0000256" key="2">
    <source>
        <dbReference type="SAM" id="Phobius"/>
    </source>
</evidence>
<keyword evidence="2" id="KW-0472">Membrane</keyword>
<feature type="domain" description="Bacterial sugar transferase" evidence="3">
    <location>
        <begin position="7"/>
        <end position="181"/>
    </location>
</feature>
<comment type="similarity">
    <text evidence="1">Belongs to the bacterial sugar transferase family.</text>
</comment>
<gene>
    <name evidence="4" type="ORF">EJB19_08995</name>
</gene>
<feature type="transmembrane region" description="Helical" evidence="2">
    <location>
        <begin position="12"/>
        <end position="37"/>
    </location>
</feature>
<dbReference type="AlphaFoldDB" id="A0AA94EZZ4"/>
<keyword evidence="2" id="KW-1133">Transmembrane helix</keyword>